<sequence length="54" mass="6107">MDNTSWKEVFGAEHTSYDLFAVENVPFMLILRPPVSRVIGDHNRRGSRGSQQGC</sequence>
<dbReference type="EMBL" id="BPVZ01000230">
    <property type="protein sequence ID" value="GKV47533.1"/>
    <property type="molecule type" value="Genomic_DNA"/>
</dbReference>
<dbReference type="AlphaFoldDB" id="A0AAV5MDF3"/>
<evidence type="ECO:0000313" key="1">
    <source>
        <dbReference type="EMBL" id="GKV47533.1"/>
    </source>
</evidence>
<organism evidence="1 2">
    <name type="scientific">Rubroshorea leprosula</name>
    <dbReference type="NCBI Taxonomy" id="152421"/>
    <lineage>
        <taxon>Eukaryota</taxon>
        <taxon>Viridiplantae</taxon>
        <taxon>Streptophyta</taxon>
        <taxon>Embryophyta</taxon>
        <taxon>Tracheophyta</taxon>
        <taxon>Spermatophyta</taxon>
        <taxon>Magnoliopsida</taxon>
        <taxon>eudicotyledons</taxon>
        <taxon>Gunneridae</taxon>
        <taxon>Pentapetalae</taxon>
        <taxon>rosids</taxon>
        <taxon>malvids</taxon>
        <taxon>Malvales</taxon>
        <taxon>Dipterocarpaceae</taxon>
        <taxon>Rubroshorea</taxon>
    </lineage>
</organism>
<dbReference type="Proteomes" id="UP001054252">
    <property type="component" value="Unassembled WGS sequence"/>
</dbReference>
<evidence type="ECO:0000313" key="2">
    <source>
        <dbReference type="Proteomes" id="UP001054252"/>
    </source>
</evidence>
<comment type="caution">
    <text evidence="1">The sequence shown here is derived from an EMBL/GenBank/DDBJ whole genome shotgun (WGS) entry which is preliminary data.</text>
</comment>
<reference evidence="1 2" key="1">
    <citation type="journal article" date="2021" name="Commun. Biol.">
        <title>The genome of Shorea leprosula (Dipterocarpaceae) highlights the ecological relevance of drought in aseasonal tropical rainforests.</title>
        <authorList>
            <person name="Ng K.K.S."/>
            <person name="Kobayashi M.J."/>
            <person name="Fawcett J.A."/>
            <person name="Hatakeyama M."/>
            <person name="Paape T."/>
            <person name="Ng C.H."/>
            <person name="Ang C.C."/>
            <person name="Tnah L.H."/>
            <person name="Lee C.T."/>
            <person name="Nishiyama T."/>
            <person name="Sese J."/>
            <person name="O'Brien M.J."/>
            <person name="Copetti D."/>
            <person name="Mohd Noor M.I."/>
            <person name="Ong R.C."/>
            <person name="Putra M."/>
            <person name="Sireger I.Z."/>
            <person name="Indrioko S."/>
            <person name="Kosugi Y."/>
            <person name="Izuno A."/>
            <person name="Isagi Y."/>
            <person name="Lee S.L."/>
            <person name="Shimizu K.K."/>
        </authorList>
    </citation>
    <scope>NUCLEOTIDE SEQUENCE [LARGE SCALE GENOMIC DNA]</scope>
    <source>
        <strain evidence="1">214</strain>
    </source>
</reference>
<proteinExistence type="predicted"/>
<accession>A0AAV5MDF3</accession>
<protein>
    <submittedName>
        <fullName evidence="1">Uncharacterized protein</fullName>
    </submittedName>
</protein>
<gene>
    <name evidence="1" type="ORF">SLEP1_g54430</name>
</gene>
<keyword evidence="2" id="KW-1185">Reference proteome</keyword>
<name>A0AAV5MDF3_9ROSI</name>